<dbReference type="GO" id="GO:0003723">
    <property type="term" value="F:RNA binding"/>
    <property type="evidence" value="ECO:0007669"/>
    <property type="project" value="UniProtKB-UniRule"/>
</dbReference>
<comment type="subcellular location">
    <subcellularLocation>
        <location evidence="7">Cytoplasm</location>
    </subcellularLocation>
</comment>
<evidence type="ECO:0000256" key="4">
    <source>
        <dbReference type="ARBA" id="ARBA00022801"/>
    </source>
</evidence>
<dbReference type="KEGG" id="mpe:MYPE3310"/>
<dbReference type="FunCoup" id="Q8EW72">
    <property type="interactions" value="190"/>
</dbReference>
<dbReference type="InterPro" id="IPR004476">
    <property type="entry name" value="RNase_II/RNase_R"/>
</dbReference>
<comment type="function">
    <text evidence="7">3'-5' exoribonuclease that releases 5'-nucleoside monophosphates and is involved in maturation of structured RNAs.</text>
</comment>
<gene>
    <name evidence="7" type="primary">rnr</name>
    <name evidence="9" type="ordered locus">MYPE3310</name>
</gene>
<keyword evidence="10" id="KW-1185">Reference proteome</keyword>
<name>Q8EW72_MALP2</name>
<dbReference type="Pfam" id="PF00773">
    <property type="entry name" value="RNB"/>
    <property type="match status" value="1"/>
</dbReference>
<dbReference type="HAMAP" id="MF_01895">
    <property type="entry name" value="RNase_R"/>
    <property type="match status" value="1"/>
</dbReference>
<dbReference type="EC" id="3.1.13.1" evidence="7"/>
<dbReference type="GO" id="GO:0008859">
    <property type="term" value="F:exoribonuclease II activity"/>
    <property type="evidence" value="ECO:0007669"/>
    <property type="project" value="UniProtKB-UniRule"/>
</dbReference>
<feature type="domain" description="S1 motif" evidence="8">
    <location>
        <begin position="643"/>
        <end position="723"/>
    </location>
</feature>
<dbReference type="STRING" id="272633.gene:10731436"/>
<dbReference type="GO" id="GO:0005829">
    <property type="term" value="C:cytosol"/>
    <property type="evidence" value="ECO:0007669"/>
    <property type="project" value="TreeGrafter"/>
</dbReference>
<dbReference type="Pfam" id="PF00575">
    <property type="entry name" value="S1"/>
    <property type="match status" value="1"/>
</dbReference>
<evidence type="ECO:0000256" key="6">
    <source>
        <dbReference type="ARBA" id="ARBA00022884"/>
    </source>
</evidence>
<keyword evidence="3 7" id="KW-0540">Nuclease</keyword>
<organism evidence="9 10">
    <name type="scientific">Malacoplasma penetrans (strain HF-2)</name>
    <name type="common">Mycoplasma penetrans</name>
    <dbReference type="NCBI Taxonomy" id="272633"/>
    <lineage>
        <taxon>Bacteria</taxon>
        <taxon>Bacillati</taxon>
        <taxon>Mycoplasmatota</taxon>
        <taxon>Mycoplasmoidales</taxon>
        <taxon>Mycoplasmoidaceae</taxon>
        <taxon>Malacoplasma</taxon>
    </lineage>
</organism>
<comment type="similarity">
    <text evidence="7">Belongs to the RNR ribonuclease family. RNase R subfamily.</text>
</comment>
<dbReference type="Gene3D" id="2.40.50.140">
    <property type="entry name" value="Nucleic acid-binding proteins"/>
    <property type="match status" value="1"/>
</dbReference>
<dbReference type="SMART" id="SM00316">
    <property type="entry name" value="S1"/>
    <property type="match status" value="1"/>
</dbReference>
<dbReference type="SUPFAM" id="SSF50249">
    <property type="entry name" value="Nucleic acid-binding proteins"/>
    <property type="match status" value="3"/>
</dbReference>
<evidence type="ECO:0000256" key="7">
    <source>
        <dbReference type="HAMAP-Rule" id="MF_01895"/>
    </source>
</evidence>
<sequence length="727" mass="84092">MYKREINTLSPLESKILNILKDQNGKPIPINILFKKLNYGNRSAVYSAIDYLTDNFFIEKLNNGKLILGYTNGKILDGQTFVGTIIINGKADAFFKIKDEKESFAYINKKNLNSALNNDTVEICLMDKNTYPDLQDAVVTKIIERDRDFFTGTYYLKPTRNKFKKGIELIVPDDKKINLKIELDDSSDLVNGNKVLFKIARISDGVIYCSVSKILGHIDDVGNDIISIVYDNNIDPEFDEETKEETSKIDFGFSQEEDAKRKDLSHINFVTIDPATSKDMDDAVCVVKNKDGTYKLYVAIADVSYYVKLHSNLWRSALKRGTSIYLVNQVIPMLPHKLSNNICSLNPFEKRYAQVCEMDIDKNGEFTNIQVYPAIIFSKYKFAYDNVNDYIKLKKKIEEVPDEIYEMLNTSFELDDYLNKKREKDGYINFDIKEAKIILDENEKIKDVVIRETGPAQKMIENFMVAANEAVTLKFHQLCPNLPFVYRVHAKPEEKRINDFKIEADKIGFIYDRNLTSWKPNTVSKWLEKNKNNPNKDLINMILLRTMAKAKYQTANLGHFGLSISNYTHFTSPIRRLADVIVHYLLRMFVYEPENYSEQEKDYILCNLDDFCLKANSCEVLAVETERDVNAMKFAEYMKEKIGCEYNGFVSYITNFGVFVQLENTIEGLVKPMFIKDDYYVFNQKDLTYVGRNKNRVISLGQKVKIRVVDANKETKKIDFEIIGYLN</sequence>
<evidence type="ECO:0000313" key="10">
    <source>
        <dbReference type="Proteomes" id="UP000002522"/>
    </source>
</evidence>
<reference evidence="9 10" key="1">
    <citation type="journal article" date="2002" name="Nucleic Acids Res.">
        <title>The complete genomic sequence of Mycoplasma penetrans, an intracellular bacterial pathogen in humans.</title>
        <authorList>
            <person name="Sasaki Y."/>
            <person name="Ishikawa J."/>
            <person name="Yamashita A."/>
            <person name="Oshima K."/>
            <person name="Kenri T."/>
            <person name="Furuya K."/>
            <person name="Yoshino C."/>
            <person name="Horino A."/>
            <person name="Shiba T."/>
            <person name="Sasaki T."/>
            <person name="Hattori M."/>
        </authorList>
    </citation>
    <scope>NUCLEOTIDE SEQUENCE [LARGE SCALE GENOMIC DNA]</scope>
    <source>
        <strain evidence="9 10">HF-2</strain>
    </source>
</reference>
<dbReference type="SMART" id="SM00955">
    <property type="entry name" value="RNB"/>
    <property type="match status" value="1"/>
</dbReference>
<evidence type="ECO:0000259" key="8">
    <source>
        <dbReference type="PROSITE" id="PS50126"/>
    </source>
</evidence>
<dbReference type="InterPro" id="IPR011805">
    <property type="entry name" value="RNase_R"/>
</dbReference>
<dbReference type="PANTHER" id="PTHR23355:SF9">
    <property type="entry name" value="DIS3-LIKE EXONUCLEASE 2"/>
    <property type="match status" value="1"/>
</dbReference>
<dbReference type="NCBIfam" id="TIGR02063">
    <property type="entry name" value="RNase_R"/>
    <property type="match status" value="1"/>
</dbReference>
<evidence type="ECO:0000256" key="2">
    <source>
        <dbReference type="ARBA" id="ARBA00022490"/>
    </source>
</evidence>
<dbReference type="InterPro" id="IPR012340">
    <property type="entry name" value="NA-bd_OB-fold"/>
</dbReference>
<dbReference type="InterPro" id="IPR050180">
    <property type="entry name" value="RNR_Ribonuclease"/>
</dbReference>
<keyword evidence="2 7" id="KW-0963">Cytoplasm</keyword>
<dbReference type="InterPro" id="IPR040476">
    <property type="entry name" value="CSD2"/>
</dbReference>
<evidence type="ECO:0000256" key="5">
    <source>
        <dbReference type="ARBA" id="ARBA00022839"/>
    </source>
</evidence>
<evidence type="ECO:0000256" key="3">
    <source>
        <dbReference type="ARBA" id="ARBA00022722"/>
    </source>
</evidence>
<proteinExistence type="inferred from homology"/>
<dbReference type="HOGENOM" id="CLU_002333_7_3_14"/>
<keyword evidence="4 7" id="KW-0378">Hydrolase</keyword>
<dbReference type="PANTHER" id="PTHR23355">
    <property type="entry name" value="RIBONUCLEASE"/>
    <property type="match status" value="1"/>
</dbReference>
<dbReference type="PROSITE" id="PS50126">
    <property type="entry name" value="S1"/>
    <property type="match status" value="1"/>
</dbReference>
<dbReference type="eggNOG" id="COG0557">
    <property type="taxonomic scope" value="Bacteria"/>
</dbReference>
<keyword evidence="6 7" id="KW-0694">RNA-binding</keyword>
<dbReference type="RefSeq" id="WP_011077160.1">
    <property type="nucleotide sequence ID" value="NC_004432.1"/>
</dbReference>
<dbReference type="GO" id="GO:0006402">
    <property type="term" value="P:mRNA catabolic process"/>
    <property type="evidence" value="ECO:0007669"/>
    <property type="project" value="TreeGrafter"/>
</dbReference>
<evidence type="ECO:0000313" key="9">
    <source>
        <dbReference type="EMBL" id="BAC44124.1"/>
    </source>
</evidence>
<dbReference type="InterPro" id="IPR001900">
    <property type="entry name" value="RNase_II/R"/>
</dbReference>
<keyword evidence="5 7" id="KW-0269">Exonuclease</keyword>
<dbReference type="EMBL" id="BA000026">
    <property type="protein sequence ID" value="BAC44124.1"/>
    <property type="molecule type" value="Genomic_DNA"/>
</dbReference>
<protein>
    <recommendedName>
        <fullName evidence="7">Ribonuclease R</fullName>
        <shortName evidence="7">RNase R</shortName>
        <ecNumber evidence="7">3.1.13.1</ecNumber>
    </recommendedName>
</protein>
<dbReference type="InterPro" id="IPR003029">
    <property type="entry name" value="S1_domain"/>
</dbReference>
<comment type="catalytic activity">
    <reaction evidence="1 7">
        <text>Exonucleolytic cleavage in the 3'- to 5'-direction to yield nucleoside 5'-phosphates.</text>
        <dbReference type="EC" id="3.1.13.1"/>
    </reaction>
</comment>
<dbReference type="Pfam" id="PF17876">
    <property type="entry name" value="CSD2"/>
    <property type="match status" value="1"/>
</dbReference>
<dbReference type="CDD" id="cd04471">
    <property type="entry name" value="S1_RNase_R"/>
    <property type="match status" value="1"/>
</dbReference>
<accession>Q8EW72</accession>
<evidence type="ECO:0000256" key="1">
    <source>
        <dbReference type="ARBA" id="ARBA00001849"/>
    </source>
</evidence>
<dbReference type="NCBIfam" id="TIGR00358">
    <property type="entry name" value="3_prime_RNase"/>
    <property type="match status" value="1"/>
</dbReference>
<dbReference type="InParanoid" id="Q8EW72"/>
<dbReference type="Proteomes" id="UP000002522">
    <property type="component" value="Chromosome"/>
</dbReference>
<dbReference type="AlphaFoldDB" id="Q8EW72"/>